<dbReference type="AlphaFoldDB" id="A0A1I8FNT3"/>
<feature type="region of interest" description="Disordered" evidence="1">
    <location>
        <begin position="636"/>
        <end position="664"/>
    </location>
</feature>
<name>A0A1I8FNT3_9PLAT</name>
<feature type="signal peptide" evidence="2">
    <location>
        <begin position="1"/>
        <end position="25"/>
    </location>
</feature>
<feature type="compositionally biased region" description="Low complexity" evidence="1">
    <location>
        <begin position="636"/>
        <end position="655"/>
    </location>
</feature>
<feature type="region of interest" description="Disordered" evidence="1">
    <location>
        <begin position="702"/>
        <end position="721"/>
    </location>
</feature>
<evidence type="ECO:0000256" key="2">
    <source>
        <dbReference type="SAM" id="SignalP"/>
    </source>
</evidence>
<evidence type="ECO:0000313" key="4">
    <source>
        <dbReference type="WBParaSite" id="maker-unitig_42549-snap-gene-0.3-mRNA-1"/>
    </source>
</evidence>
<evidence type="ECO:0000256" key="1">
    <source>
        <dbReference type="SAM" id="MobiDB-lite"/>
    </source>
</evidence>
<feature type="compositionally biased region" description="Basic and acidic residues" evidence="1">
    <location>
        <begin position="787"/>
        <end position="799"/>
    </location>
</feature>
<accession>A0A1I8FNT3</accession>
<sequence length="989" mass="106907">MGRPTKHWMATGTFLSIATVRLVKMAAKSLSLAAIERDLQKLLGRLDNGGSDNGNREQLKLQLARTEAEMDQLPAEVLERVLDNLLHLSDLRKLRLCYSAATCSTPVPAPRLSAMYTCWTRAAIAGSCLLLSDHAASSASAADPRPQPAIEPLTSHAACVFMRKYLLITGGLTSQSVLSDRIWLINLSDGTCLNPAGGDDDNPEEAEQPHQRRYPLPRHNHAMEALDDCRFGPNQFCSEVLAAFLFGQSGRWTVGHPVRAHLVPAGAARSPYSPPASRYLTACLLPASGATALTMATGDWSTKTAWRSCGRIIIDLTVPTARQRQPAAAFVPVPLRAPDIGGQAQRRQPLVGRCRLRLGVSFDFPLRWTCHRYTALACQHQLLLLNCFAALQRHFPPLTEPVVWPMQQQQQQQLAAGFSLLATEAACQRDGIRHRRHGHQVDTIIIISSSTSRASRTKPTSSLRTGAEPGARSQKSIATMVALQAPPGYHGPLPSVGADAAAPPRDPRHQHRPRCGAGFRQREPANLPLPKFKYDEYYFWPTVWTRSRAIWKICDADNSAKLKRPRCTFHPQSKKHLGIGRVLFTGTRAAGGSGADHDLLHPMPMSANKKLFASAAGASVTSAALGDFDAAAATGAGAAGGKSSDSTSTSIANSDPSSQAASWPWPCKCRSCPRRRCRQMRLLLLTASSAAAAAAPTPTAASAAAPAPAHQRASLSPSNAEQVSRRVLEGVLNDLREVLFKDLTKRAIENHAYQQFEQWWSRHSDRQHRQQRDRASAGIIGRVGTSRRSDDLGGVDLKKKSLSGSDEDSKSPSPRPGCSAGSGVVCLLVELLLLLVLCPPRRPLGHRGRQDALSTKPAAPIGRVATKIRAKTREARRRRRSVAGSAAAVVARGRRTKLSAAPSTGPSRNERGPAKVIASRLVATRPKMTAPVDSAAASCGCLLSPPQWMMMTTKADEASEFQGDSDSDEESEDEDDDDEVEDTDDCVRG</sequence>
<organism evidence="3 4">
    <name type="scientific">Macrostomum lignano</name>
    <dbReference type="NCBI Taxonomy" id="282301"/>
    <lineage>
        <taxon>Eukaryota</taxon>
        <taxon>Metazoa</taxon>
        <taxon>Spiralia</taxon>
        <taxon>Lophotrochozoa</taxon>
        <taxon>Platyhelminthes</taxon>
        <taxon>Rhabditophora</taxon>
        <taxon>Macrostomorpha</taxon>
        <taxon>Macrostomida</taxon>
        <taxon>Macrostomidae</taxon>
        <taxon>Macrostomum</taxon>
    </lineage>
</organism>
<reference evidence="4" key="1">
    <citation type="submission" date="2016-11" db="UniProtKB">
        <authorList>
            <consortium name="WormBaseParasite"/>
        </authorList>
    </citation>
    <scope>IDENTIFICATION</scope>
</reference>
<feature type="region of interest" description="Disordered" evidence="1">
    <location>
        <begin position="498"/>
        <end position="522"/>
    </location>
</feature>
<feature type="chain" id="PRO_5009318757" evidence="2">
    <location>
        <begin position="26"/>
        <end position="989"/>
    </location>
</feature>
<evidence type="ECO:0000313" key="3">
    <source>
        <dbReference type="Proteomes" id="UP000095280"/>
    </source>
</evidence>
<protein>
    <submittedName>
        <fullName evidence="4">F-box domain-containing protein</fullName>
    </submittedName>
</protein>
<proteinExistence type="predicted"/>
<feature type="region of interest" description="Disordered" evidence="1">
    <location>
        <begin position="844"/>
        <end position="890"/>
    </location>
</feature>
<feature type="compositionally biased region" description="Basic residues" evidence="1">
    <location>
        <begin position="866"/>
        <end position="881"/>
    </location>
</feature>
<dbReference type="Proteomes" id="UP000095280">
    <property type="component" value="Unplaced"/>
</dbReference>
<feature type="region of interest" description="Disordered" evidence="1">
    <location>
        <begin position="767"/>
        <end position="819"/>
    </location>
</feature>
<keyword evidence="2" id="KW-0732">Signal</keyword>
<feature type="compositionally biased region" description="Acidic residues" evidence="1">
    <location>
        <begin position="963"/>
        <end position="989"/>
    </location>
</feature>
<dbReference type="WBParaSite" id="maker-unitig_42549-snap-gene-0.3-mRNA-1">
    <property type="protein sequence ID" value="maker-unitig_42549-snap-gene-0.3-mRNA-1"/>
    <property type="gene ID" value="maker-unitig_42549-snap-gene-0.3"/>
</dbReference>
<feature type="region of interest" description="Disordered" evidence="1">
    <location>
        <begin position="451"/>
        <end position="474"/>
    </location>
</feature>
<feature type="compositionally biased region" description="Low complexity" evidence="1">
    <location>
        <begin position="451"/>
        <end position="462"/>
    </location>
</feature>
<feature type="region of interest" description="Disordered" evidence="1">
    <location>
        <begin position="194"/>
        <end position="213"/>
    </location>
</feature>
<keyword evidence="3" id="KW-1185">Reference proteome</keyword>
<feature type="region of interest" description="Disordered" evidence="1">
    <location>
        <begin position="952"/>
        <end position="989"/>
    </location>
</feature>